<evidence type="ECO:0000313" key="3">
    <source>
        <dbReference type="Proteomes" id="UP001596047"/>
    </source>
</evidence>
<sequence length="157" mass="17966">MSLISSSIEVNEAYLREQFNNCSDIVFRSFILRDETILLLVYLDGMTRLQSVEENMLKPLIFSGLPQGIDRIHSLAEMFRSRWLPLTNIKTDESLEDLVHHILQGSLGILVDGEASAIIAQVQDYEKRSIEEPKKESTLRGGVRDLQLAQYTDFTYD</sequence>
<name>A0ABW0VZT3_9BACL</name>
<keyword evidence="1" id="KW-0472">Membrane</keyword>
<comment type="caution">
    <text evidence="2">The sequence shown here is derived from an EMBL/GenBank/DDBJ whole genome shotgun (WGS) entry which is preliminary data.</text>
</comment>
<organism evidence="2 3">
    <name type="scientific">Paenibacillus solisilvae</name>
    <dbReference type="NCBI Taxonomy" id="2486751"/>
    <lineage>
        <taxon>Bacteria</taxon>
        <taxon>Bacillati</taxon>
        <taxon>Bacillota</taxon>
        <taxon>Bacilli</taxon>
        <taxon>Bacillales</taxon>
        <taxon>Paenibacillaceae</taxon>
        <taxon>Paenibacillus</taxon>
    </lineage>
</organism>
<protein>
    <submittedName>
        <fullName evidence="2">Spore germination protein</fullName>
    </submittedName>
</protein>
<proteinExistence type="predicted"/>
<reference evidence="3" key="1">
    <citation type="journal article" date="2019" name="Int. J. Syst. Evol. Microbiol.">
        <title>The Global Catalogue of Microorganisms (GCM) 10K type strain sequencing project: providing services to taxonomists for standard genome sequencing and annotation.</title>
        <authorList>
            <consortium name="The Broad Institute Genomics Platform"/>
            <consortium name="The Broad Institute Genome Sequencing Center for Infectious Disease"/>
            <person name="Wu L."/>
            <person name="Ma J."/>
        </authorList>
    </citation>
    <scope>NUCLEOTIDE SEQUENCE [LARGE SCALE GENOMIC DNA]</scope>
    <source>
        <strain evidence="3">CGMCC 1.3240</strain>
    </source>
</reference>
<accession>A0ABW0VZT3</accession>
<evidence type="ECO:0000313" key="2">
    <source>
        <dbReference type="EMBL" id="MFC5650703.1"/>
    </source>
</evidence>
<dbReference type="RefSeq" id="WP_379189280.1">
    <property type="nucleotide sequence ID" value="NZ_JBHSOW010000060.1"/>
</dbReference>
<dbReference type="EMBL" id="JBHSOW010000060">
    <property type="protein sequence ID" value="MFC5650703.1"/>
    <property type="molecule type" value="Genomic_DNA"/>
</dbReference>
<evidence type="ECO:0000256" key="1">
    <source>
        <dbReference type="ARBA" id="ARBA00023136"/>
    </source>
</evidence>
<gene>
    <name evidence="2" type="ORF">ACFPYJ_16535</name>
</gene>
<dbReference type="Pfam" id="PF03323">
    <property type="entry name" value="GerA"/>
    <property type="match status" value="1"/>
</dbReference>
<keyword evidence="3" id="KW-1185">Reference proteome</keyword>
<dbReference type="InterPro" id="IPR004995">
    <property type="entry name" value="Spore_Ger"/>
</dbReference>
<dbReference type="Proteomes" id="UP001596047">
    <property type="component" value="Unassembled WGS sequence"/>
</dbReference>